<dbReference type="SUPFAM" id="SSF143120">
    <property type="entry name" value="YefM-like"/>
    <property type="match status" value="1"/>
</dbReference>
<evidence type="ECO:0000313" key="4">
    <source>
        <dbReference type="Proteomes" id="UP000280444"/>
    </source>
</evidence>
<dbReference type="AlphaFoldDB" id="A0A3P1SCP7"/>
<dbReference type="OrthoDB" id="3268180at2"/>
<dbReference type="InterPro" id="IPR006442">
    <property type="entry name" value="Antitoxin_Phd/YefM"/>
</dbReference>
<dbReference type="Proteomes" id="UP000280444">
    <property type="component" value="Unassembled WGS sequence"/>
</dbReference>
<evidence type="ECO:0000256" key="2">
    <source>
        <dbReference type="RuleBase" id="RU362080"/>
    </source>
</evidence>
<reference evidence="3 4" key="1">
    <citation type="submission" date="2018-11" db="EMBL/GenBank/DDBJ databases">
        <title>Genomes From Bacteria Associated with the Canine Oral Cavity: a Test Case for Automated Genome-Based Taxonomic Assignment.</title>
        <authorList>
            <person name="Coil D.A."/>
            <person name="Jospin G."/>
            <person name="Darling A.E."/>
            <person name="Wallis C."/>
            <person name="Davis I.J."/>
            <person name="Harris S."/>
            <person name="Eisen J.A."/>
            <person name="Holcombe L.J."/>
            <person name="O'Flynn C."/>
        </authorList>
    </citation>
    <scope>NUCLEOTIDE SEQUENCE [LARGE SCALE GENOMIC DNA]</scope>
    <source>
        <strain evidence="3 4">OH770</strain>
    </source>
</reference>
<dbReference type="Pfam" id="PF02604">
    <property type="entry name" value="PhdYeFM_antitox"/>
    <property type="match status" value="1"/>
</dbReference>
<comment type="similarity">
    <text evidence="1 2">Belongs to the phD/YefM antitoxin family.</text>
</comment>
<dbReference type="NCBIfam" id="TIGR01552">
    <property type="entry name" value="phd_fam"/>
    <property type="match status" value="1"/>
</dbReference>
<keyword evidence="4" id="KW-1185">Reference proteome</keyword>
<dbReference type="InterPro" id="IPR036165">
    <property type="entry name" value="YefM-like_sf"/>
</dbReference>
<dbReference type="EMBL" id="RQZF01000007">
    <property type="protein sequence ID" value="RRC95061.1"/>
    <property type="molecule type" value="Genomic_DNA"/>
</dbReference>
<dbReference type="Gene3D" id="3.40.1620.10">
    <property type="entry name" value="YefM-like domain"/>
    <property type="match status" value="1"/>
</dbReference>
<sequence length="81" mass="8838">MATVTLSQFRQEQSTWLAHAQREPVTITSRGATARAVVISPELFSRAMEALENQQDIKDAAAARMETGRISHADVSRGLGL</sequence>
<evidence type="ECO:0000256" key="1">
    <source>
        <dbReference type="ARBA" id="ARBA00009981"/>
    </source>
</evidence>
<proteinExistence type="inferred from homology"/>
<gene>
    <name evidence="3" type="ORF">EII11_07440</name>
</gene>
<comment type="caution">
    <text evidence="3">The sequence shown here is derived from an EMBL/GenBank/DDBJ whole genome shotgun (WGS) entry which is preliminary data.</text>
</comment>
<dbReference type="RefSeq" id="WP_124870928.1">
    <property type="nucleotide sequence ID" value="NZ_RQZF01000007.1"/>
</dbReference>
<comment type="function">
    <text evidence="2">Antitoxin component of a type II toxin-antitoxin (TA) system.</text>
</comment>
<name>A0A3P1SCP7_9ACTO</name>
<accession>A0A3P1SCP7</accession>
<protein>
    <recommendedName>
        <fullName evidence="2">Antitoxin</fullName>
    </recommendedName>
</protein>
<organism evidence="3 4">
    <name type="scientific">Schaalia canis</name>
    <dbReference type="NCBI Taxonomy" id="100469"/>
    <lineage>
        <taxon>Bacteria</taxon>
        <taxon>Bacillati</taxon>
        <taxon>Actinomycetota</taxon>
        <taxon>Actinomycetes</taxon>
        <taxon>Actinomycetales</taxon>
        <taxon>Actinomycetaceae</taxon>
        <taxon>Schaalia</taxon>
    </lineage>
</organism>
<evidence type="ECO:0000313" key="3">
    <source>
        <dbReference type="EMBL" id="RRC95061.1"/>
    </source>
</evidence>